<dbReference type="Gene3D" id="3.40.50.720">
    <property type="entry name" value="NAD(P)-binding Rossmann-like Domain"/>
    <property type="match status" value="1"/>
</dbReference>
<reference evidence="3 4" key="1">
    <citation type="journal article" date="2014" name="Arch. Microbiol.">
        <title>Bacillus mesophilum sp. nov., strain IITR-54T, a novel 4-chlorobiphenyl dechlorinating bacterium.</title>
        <authorList>
            <person name="Manickam N."/>
            <person name="Singh N.K."/>
            <person name="Bajaj A."/>
            <person name="Kumar R.M."/>
            <person name="Kaur G."/>
            <person name="Kaur N."/>
            <person name="Bala M."/>
            <person name="Kumar A."/>
            <person name="Mayilraj S."/>
        </authorList>
    </citation>
    <scope>NUCLEOTIDE SEQUENCE [LARGE SCALE GENOMIC DNA]</scope>
    <source>
        <strain evidence="3 4">IITR-54</strain>
    </source>
</reference>
<gene>
    <name evidence="3" type="ORF">F7732_03760</name>
</gene>
<evidence type="ECO:0000313" key="3">
    <source>
        <dbReference type="EMBL" id="KAB2335693.1"/>
    </source>
</evidence>
<comment type="similarity">
    <text evidence="1">Belongs to the NAD(P)-dependent epimerase/dehydratase family.</text>
</comment>
<sequence>MKKAFVTGGAGFIGSQLAEELIKLDYEVHIIDNLSSGYRKFIPDGALFHHLDICSADAKDVIVREKPDVVFHLAAQADVTRSISNPQYDAEINIIGTINMLEACREAGRSKFIFSSTSAVYGNLNKSNISIEDPALPISYYGLSKFAAENYIRIYHEIYNLPITILRYGNVYGPRQTPKGEGGVVAVFLNRLKNKQPLTLHGDGRQTRDFIYVGDVVKANLAAIYNGNGQTLHVSTGKPTSIQEVADILKELHYADIDIIYSNSRPGDIEHSCLNNEHTIHVLEWLPEMDMKSGLKAAYNAINNDLF</sequence>
<evidence type="ECO:0000259" key="2">
    <source>
        <dbReference type="Pfam" id="PF01370"/>
    </source>
</evidence>
<organism evidence="3 4">
    <name type="scientific">Bacillus mesophilum</name>
    <dbReference type="NCBI Taxonomy" id="1071718"/>
    <lineage>
        <taxon>Bacteria</taxon>
        <taxon>Bacillati</taxon>
        <taxon>Bacillota</taxon>
        <taxon>Bacilli</taxon>
        <taxon>Bacillales</taxon>
        <taxon>Bacillaceae</taxon>
        <taxon>Bacillus</taxon>
    </lineage>
</organism>
<evidence type="ECO:0000256" key="1">
    <source>
        <dbReference type="ARBA" id="ARBA00007637"/>
    </source>
</evidence>
<dbReference type="Gene3D" id="3.90.25.10">
    <property type="entry name" value="UDP-galactose 4-epimerase, domain 1"/>
    <property type="match status" value="1"/>
</dbReference>
<accession>A0A7V7RQG5</accession>
<dbReference type="EMBL" id="WBOT01000001">
    <property type="protein sequence ID" value="KAB2335693.1"/>
    <property type="molecule type" value="Genomic_DNA"/>
</dbReference>
<dbReference type="InterPro" id="IPR001509">
    <property type="entry name" value="Epimerase_deHydtase"/>
</dbReference>
<feature type="domain" description="NAD-dependent epimerase/dehydratase" evidence="2">
    <location>
        <begin position="5"/>
        <end position="226"/>
    </location>
</feature>
<dbReference type="AlphaFoldDB" id="A0A7V7RQG5"/>
<dbReference type="OrthoDB" id="9771073at2"/>
<dbReference type="PANTHER" id="PTHR43000">
    <property type="entry name" value="DTDP-D-GLUCOSE 4,6-DEHYDRATASE-RELATED"/>
    <property type="match status" value="1"/>
</dbReference>
<comment type="caution">
    <text evidence="3">The sequence shown here is derived from an EMBL/GenBank/DDBJ whole genome shotgun (WGS) entry which is preliminary data.</text>
</comment>
<protein>
    <submittedName>
        <fullName evidence="3">NAD-dependent epimerase/dehydratase family protein</fullName>
    </submittedName>
</protein>
<proteinExistence type="inferred from homology"/>
<dbReference type="Proteomes" id="UP000441354">
    <property type="component" value="Unassembled WGS sequence"/>
</dbReference>
<dbReference type="InterPro" id="IPR036291">
    <property type="entry name" value="NAD(P)-bd_dom_sf"/>
</dbReference>
<dbReference type="SUPFAM" id="SSF51735">
    <property type="entry name" value="NAD(P)-binding Rossmann-fold domains"/>
    <property type="match status" value="1"/>
</dbReference>
<keyword evidence="4" id="KW-1185">Reference proteome</keyword>
<dbReference type="RefSeq" id="WP_151572308.1">
    <property type="nucleotide sequence ID" value="NZ_WBOT01000001.1"/>
</dbReference>
<name>A0A7V7RQG5_9BACI</name>
<dbReference type="Pfam" id="PF01370">
    <property type="entry name" value="Epimerase"/>
    <property type="match status" value="1"/>
</dbReference>
<evidence type="ECO:0000313" key="4">
    <source>
        <dbReference type="Proteomes" id="UP000441354"/>
    </source>
</evidence>